<dbReference type="Proteomes" id="UP000008461">
    <property type="component" value="Chromosome"/>
</dbReference>
<feature type="transmembrane region" description="Helical" evidence="1">
    <location>
        <begin position="49"/>
        <end position="70"/>
    </location>
</feature>
<evidence type="ECO:0008006" key="4">
    <source>
        <dbReference type="Google" id="ProtNLM"/>
    </source>
</evidence>
<evidence type="ECO:0000256" key="1">
    <source>
        <dbReference type="SAM" id="Phobius"/>
    </source>
</evidence>
<feature type="transmembrane region" description="Helical" evidence="1">
    <location>
        <begin position="115"/>
        <end position="136"/>
    </location>
</feature>
<dbReference type="RefSeq" id="WP_013763417.1">
    <property type="nucleotide sequence ID" value="NC_015510.1"/>
</dbReference>
<dbReference type="AlphaFoldDB" id="F4KP65"/>
<keyword evidence="1" id="KW-1133">Transmembrane helix</keyword>
<feature type="transmembrane region" description="Helical" evidence="1">
    <location>
        <begin position="143"/>
        <end position="162"/>
    </location>
</feature>
<name>F4KP65_HALH1</name>
<protein>
    <recommendedName>
        <fullName evidence="4">DUF1761 domain-containing protein</fullName>
    </recommendedName>
</protein>
<reference key="2">
    <citation type="submission" date="2011-04" db="EMBL/GenBank/DDBJ databases">
        <title>Complete sequence of chromosome of Haliscomenobacter hydrossis DSM 1100.</title>
        <authorList>
            <consortium name="US DOE Joint Genome Institute (JGI-PGF)"/>
            <person name="Lucas S."/>
            <person name="Han J."/>
            <person name="Lapidus A."/>
            <person name="Bruce D."/>
            <person name="Goodwin L."/>
            <person name="Pitluck S."/>
            <person name="Peters L."/>
            <person name="Kyrpides N."/>
            <person name="Mavromatis K."/>
            <person name="Ivanova N."/>
            <person name="Ovchinnikova G."/>
            <person name="Pagani I."/>
            <person name="Daligault H."/>
            <person name="Detter J.C."/>
            <person name="Han C."/>
            <person name="Land M."/>
            <person name="Hauser L."/>
            <person name="Markowitz V."/>
            <person name="Cheng J.-F."/>
            <person name="Hugenholtz P."/>
            <person name="Woyke T."/>
            <person name="Wu D."/>
            <person name="Verbarg S."/>
            <person name="Frueling A."/>
            <person name="Brambilla E."/>
            <person name="Klenk H.-P."/>
            <person name="Eisen J.A."/>
        </authorList>
    </citation>
    <scope>NUCLEOTIDE SEQUENCE</scope>
    <source>
        <strain>DSM 1100</strain>
    </source>
</reference>
<dbReference type="HOGENOM" id="CLU_136269_0_0_10"/>
<proteinExistence type="predicted"/>
<dbReference type="eggNOG" id="ENOG503015I">
    <property type="taxonomic scope" value="Bacteria"/>
</dbReference>
<dbReference type="EMBL" id="CP002691">
    <property type="protein sequence ID" value="AEE48859.1"/>
    <property type="molecule type" value="Genomic_DNA"/>
</dbReference>
<keyword evidence="1" id="KW-0472">Membrane</keyword>
<dbReference type="STRING" id="760192.Halhy_0958"/>
<reference evidence="2 3" key="1">
    <citation type="journal article" date="2011" name="Stand. Genomic Sci.">
        <title>Complete genome sequence of Haliscomenobacter hydrossis type strain (O).</title>
        <authorList>
            <consortium name="US DOE Joint Genome Institute (JGI-PGF)"/>
            <person name="Daligault H."/>
            <person name="Lapidus A."/>
            <person name="Zeytun A."/>
            <person name="Nolan M."/>
            <person name="Lucas S."/>
            <person name="Del Rio T.G."/>
            <person name="Tice H."/>
            <person name="Cheng J.F."/>
            <person name="Tapia R."/>
            <person name="Han C."/>
            <person name="Goodwin L."/>
            <person name="Pitluck S."/>
            <person name="Liolios K."/>
            <person name="Pagani I."/>
            <person name="Ivanova N."/>
            <person name="Huntemann M."/>
            <person name="Mavromatis K."/>
            <person name="Mikhailova N."/>
            <person name="Pati A."/>
            <person name="Chen A."/>
            <person name="Palaniappan K."/>
            <person name="Land M."/>
            <person name="Hauser L."/>
            <person name="Brambilla E.M."/>
            <person name="Rohde M."/>
            <person name="Verbarg S."/>
            <person name="Goker M."/>
            <person name="Bristow J."/>
            <person name="Eisen J.A."/>
            <person name="Markowitz V."/>
            <person name="Hugenholtz P."/>
            <person name="Kyrpides N.C."/>
            <person name="Klenk H.P."/>
            <person name="Woyke T."/>
        </authorList>
    </citation>
    <scope>NUCLEOTIDE SEQUENCE [LARGE SCALE GENOMIC DNA]</scope>
    <source>
        <strain evidence="3">ATCC 27775 / DSM 1100 / LMG 10767 / O</strain>
    </source>
</reference>
<keyword evidence="1" id="KW-0812">Transmembrane</keyword>
<organism evidence="2 3">
    <name type="scientific">Haliscomenobacter hydrossis (strain ATCC 27775 / DSM 1100 / LMG 10767 / O)</name>
    <dbReference type="NCBI Taxonomy" id="760192"/>
    <lineage>
        <taxon>Bacteria</taxon>
        <taxon>Pseudomonadati</taxon>
        <taxon>Bacteroidota</taxon>
        <taxon>Saprospiria</taxon>
        <taxon>Saprospirales</taxon>
        <taxon>Haliscomenobacteraceae</taxon>
        <taxon>Haliscomenobacter</taxon>
    </lineage>
</organism>
<dbReference type="KEGG" id="hhy:Halhy_0958"/>
<keyword evidence="3" id="KW-1185">Reference proteome</keyword>
<dbReference type="Pfam" id="PF08570">
    <property type="entry name" value="DUF1761"/>
    <property type="match status" value="1"/>
</dbReference>
<evidence type="ECO:0000313" key="2">
    <source>
        <dbReference type="EMBL" id="AEE48859.1"/>
    </source>
</evidence>
<dbReference type="OrthoDB" id="333057at2"/>
<dbReference type="InterPro" id="IPR013879">
    <property type="entry name" value="DUF1761"/>
</dbReference>
<accession>F4KP65</accession>
<evidence type="ECO:0000313" key="3">
    <source>
        <dbReference type="Proteomes" id="UP000008461"/>
    </source>
</evidence>
<feature type="transmembrane region" description="Helical" evidence="1">
    <location>
        <begin position="6"/>
        <end position="24"/>
    </location>
</feature>
<sequence length="166" mass="18233">MALNFVVILLTALVPLLTGFIWFNPKVFGTAWMKAAGVTPESGKGSNMVLVFGLTYLFGLMLSAILYSVVVHQNHIYSILLDTPGFGQEGSEVMNYIEDFMGKYGDNYRTFKHGALHGTIAGVFLVMPCIAVNALFEMKGFKYIAINSGFWILNLLIMGGIICQFG</sequence>
<gene>
    <name evidence="2" type="ordered locus">Halhy_0958</name>
</gene>